<dbReference type="PANTHER" id="PTHR33360">
    <property type="entry name" value="TRANSPOSASE FOR INSERTION SEQUENCE ELEMENT IS200"/>
    <property type="match status" value="1"/>
</dbReference>
<dbReference type="RefSeq" id="WP_007415703.1">
    <property type="nucleotide sequence ID" value="NZ_ABOX02000018.1"/>
</dbReference>
<dbReference type="NCBIfam" id="NF033573">
    <property type="entry name" value="transpos_IS200"/>
    <property type="match status" value="1"/>
</dbReference>
<accession>B9XIR0</accession>
<dbReference type="GO" id="GO:0004803">
    <property type="term" value="F:transposase activity"/>
    <property type="evidence" value="ECO:0007669"/>
    <property type="project" value="InterPro"/>
</dbReference>
<sequence length="150" mass="17382">MPQSLSRILVHLIFSTKDRSPVLTPEISIQLYPYAATVLRDMGCPALQVGGHTDHLHLLFGLSRTLSIAETVEHIKTTSSKWLKTKSPALSHFHWQLGYGSFSIGSSQADDVIKYITNQSEHHRKMTFQEEYRKFLERYQVPYDERYVWD</sequence>
<gene>
    <name evidence="2" type="ORF">Cflav_PD3019</name>
</gene>
<protein>
    <submittedName>
        <fullName evidence="2">Transposase</fullName>
    </submittedName>
</protein>
<dbReference type="SMART" id="SM01321">
    <property type="entry name" value="Y1_Tnp"/>
    <property type="match status" value="1"/>
</dbReference>
<dbReference type="OrthoDB" id="192312at2"/>
<evidence type="ECO:0000313" key="2">
    <source>
        <dbReference type="EMBL" id="EEF60323.1"/>
    </source>
</evidence>
<dbReference type="AlphaFoldDB" id="B9XIR0"/>
<organism evidence="2 3">
    <name type="scientific">Pedosphaera parvula (strain Ellin514)</name>
    <dbReference type="NCBI Taxonomy" id="320771"/>
    <lineage>
        <taxon>Bacteria</taxon>
        <taxon>Pseudomonadati</taxon>
        <taxon>Verrucomicrobiota</taxon>
        <taxon>Pedosphaerae</taxon>
        <taxon>Pedosphaerales</taxon>
        <taxon>Pedosphaeraceae</taxon>
        <taxon>Pedosphaera</taxon>
    </lineage>
</organism>
<dbReference type="SUPFAM" id="SSF143422">
    <property type="entry name" value="Transposase IS200-like"/>
    <property type="match status" value="1"/>
</dbReference>
<reference evidence="2 3" key="1">
    <citation type="journal article" date="2011" name="J. Bacteriol.">
        <title>Genome sequence of 'Pedosphaera parvula' Ellin514, an aerobic Verrucomicrobial isolate from pasture soil.</title>
        <authorList>
            <person name="Kant R."/>
            <person name="van Passel M.W."/>
            <person name="Sangwan P."/>
            <person name="Palva A."/>
            <person name="Lucas S."/>
            <person name="Copeland A."/>
            <person name="Lapidus A."/>
            <person name="Glavina Del Rio T."/>
            <person name="Dalin E."/>
            <person name="Tice H."/>
            <person name="Bruce D."/>
            <person name="Goodwin L."/>
            <person name="Pitluck S."/>
            <person name="Chertkov O."/>
            <person name="Larimer F.W."/>
            <person name="Land M.L."/>
            <person name="Hauser L."/>
            <person name="Brettin T.S."/>
            <person name="Detter J.C."/>
            <person name="Han S."/>
            <person name="de Vos W.M."/>
            <person name="Janssen P.H."/>
            <person name="Smidt H."/>
        </authorList>
    </citation>
    <scope>NUCLEOTIDE SEQUENCE [LARGE SCALE GENOMIC DNA]</scope>
    <source>
        <strain evidence="2 3">Ellin514</strain>
    </source>
</reference>
<dbReference type="InterPro" id="IPR036515">
    <property type="entry name" value="Transposase_17_sf"/>
</dbReference>
<dbReference type="PANTHER" id="PTHR33360:SF2">
    <property type="entry name" value="TRANSPOSASE FOR INSERTION SEQUENCE ELEMENT IS200"/>
    <property type="match status" value="1"/>
</dbReference>
<feature type="domain" description="Transposase IS200-like" evidence="1">
    <location>
        <begin position="5"/>
        <end position="119"/>
    </location>
</feature>
<dbReference type="GO" id="GO:0003677">
    <property type="term" value="F:DNA binding"/>
    <property type="evidence" value="ECO:0007669"/>
    <property type="project" value="InterPro"/>
</dbReference>
<dbReference type="GO" id="GO:0006313">
    <property type="term" value="P:DNA transposition"/>
    <property type="evidence" value="ECO:0007669"/>
    <property type="project" value="InterPro"/>
</dbReference>
<dbReference type="EMBL" id="ABOX02000018">
    <property type="protein sequence ID" value="EEF60323.1"/>
    <property type="molecule type" value="Genomic_DNA"/>
</dbReference>
<dbReference type="Gene3D" id="3.30.70.1290">
    <property type="entry name" value="Transposase IS200-like"/>
    <property type="match status" value="1"/>
</dbReference>
<evidence type="ECO:0000313" key="3">
    <source>
        <dbReference type="Proteomes" id="UP000003688"/>
    </source>
</evidence>
<dbReference type="STRING" id="320771.Cflav_PD3019"/>
<comment type="caution">
    <text evidence="2">The sequence shown here is derived from an EMBL/GenBank/DDBJ whole genome shotgun (WGS) entry which is preliminary data.</text>
</comment>
<dbReference type="Proteomes" id="UP000003688">
    <property type="component" value="Unassembled WGS sequence"/>
</dbReference>
<proteinExistence type="predicted"/>
<dbReference type="InterPro" id="IPR002686">
    <property type="entry name" value="Transposase_17"/>
</dbReference>
<name>B9XIR0_PEDPL</name>
<evidence type="ECO:0000259" key="1">
    <source>
        <dbReference type="SMART" id="SM01321"/>
    </source>
</evidence>
<keyword evidence="3" id="KW-1185">Reference proteome</keyword>
<dbReference type="Pfam" id="PF01797">
    <property type="entry name" value="Y1_Tnp"/>
    <property type="match status" value="1"/>
</dbReference>